<dbReference type="AlphaFoldDB" id="A0A3B0RTF4"/>
<protein>
    <submittedName>
        <fullName evidence="2">UPF0229 protein YeaH</fullName>
    </submittedName>
</protein>
<dbReference type="NCBIfam" id="NF003707">
    <property type="entry name" value="PRK05325.1-2"/>
    <property type="match status" value="1"/>
</dbReference>
<gene>
    <name evidence="2" type="ORF">MNBD_ALPHA02-326</name>
</gene>
<evidence type="ECO:0000313" key="2">
    <source>
        <dbReference type="EMBL" id="VAV97044.1"/>
    </source>
</evidence>
<feature type="region of interest" description="Disordered" evidence="1">
    <location>
        <begin position="61"/>
        <end position="112"/>
    </location>
</feature>
<dbReference type="HAMAP" id="MF_01232">
    <property type="entry name" value="UPF0229"/>
    <property type="match status" value="1"/>
</dbReference>
<proteinExistence type="inferred from homology"/>
<organism evidence="2">
    <name type="scientific">hydrothermal vent metagenome</name>
    <dbReference type="NCBI Taxonomy" id="652676"/>
    <lineage>
        <taxon>unclassified sequences</taxon>
        <taxon>metagenomes</taxon>
        <taxon>ecological metagenomes</taxon>
    </lineage>
</organism>
<dbReference type="Pfam" id="PF04285">
    <property type="entry name" value="DUF444"/>
    <property type="match status" value="1"/>
</dbReference>
<sequence length="439" mass="50926">MMHIIDRRLNPKGKSLSNRQRFLDRAKKQIKRAVNDAIKDRKISNTDGGERIKIPADGLTEPRFVGDMRKGHRDRVMPGNRDFMPGDKIKRPPPQGSGQGGREASEDGEGEDSFQFTLTRDEFLDIFFEDMALPDFIKKSIKEEVVHEFQRAGYKRQGSPSNLNLKLTMRNSLARRLCLRRPRETEIAQLEDKITLLRKKTTLPIKDQKKLVALLEELEVKQKRRRIVPYIDPLDVRYTSFTEVEKPNTHAVMFCLMDVSGSMGEVHKELAKRFFMLLHLFLTRQYSKVDVVFIRHTHLASEVDEETFFHSRETGGTIVSTALEVMQKVITDRYPPEDWNIYAAQASDGDNLNSDNIRCQHILTQELLPQCQYFAYVEVWDRHEAEMFPSDGNVTRLWQTYDQITQSHENFAVRKVTGPEDIFPVLHDLFDKNKTSEAV</sequence>
<dbReference type="NCBIfam" id="NF003708">
    <property type="entry name" value="PRK05325.1-3"/>
    <property type="match status" value="1"/>
</dbReference>
<evidence type="ECO:0000256" key="1">
    <source>
        <dbReference type="SAM" id="MobiDB-lite"/>
    </source>
</evidence>
<dbReference type="PANTHER" id="PTHR30510:SF2">
    <property type="entry name" value="UPF0229 PROTEIN YEAH"/>
    <property type="match status" value="1"/>
</dbReference>
<dbReference type="EMBL" id="UOED01000113">
    <property type="protein sequence ID" value="VAV97044.1"/>
    <property type="molecule type" value="Genomic_DNA"/>
</dbReference>
<dbReference type="PANTHER" id="PTHR30510">
    <property type="entry name" value="UPF0229 PROTEIN YEAH"/>
    <property type="match status" value="1"/>
</dbReference>
<dbReference type="InterPro" id="IPR006698">
    <property type="entry name" value="UPF0229"/>
</dbReference>
<reference evidence="2" key="1">
    <citation type="submission" date="2018-06" db="EMBL/GenBank/DDBJ databases">
        <authorList>
            <person name="Zhirakovskaya E."/>
        </authorList>
    </citation>
    <scope>NUCLEOTIDE SEQUENCE</scope>
</reference>
<name>A0A3B0RTF4_9ZZZZ</name>
<accession>A0A3B0RTF4</accession>